<dbReference type="GO" id="GO:0008677">
    <property type="term" value="F:2-dehydropantoate 2-reductase activity"/>
    <property type="evidence" value="ECO:0007669"/>
    <property type="project" value="UniProtKB-EC"/>
</dbReference>
<dbReference type="EC" id="1.1.1.169" evidence="4"/>
<dbReference type="InterPro" id="IPR013332">
    <property type="entry name" value="KPR_N"/>
</dbReference>
<keyword evidence="3 4" id="KW-0560">Oxidoreductase</keyword>
<dbReference type="GO" id="GO:0005737">
    <property type="term" value="C:cytoplasm"/>
    <property type="evidence" value="ECO:0007669"/>
    <property type="project" value="TreeGrafter"/>
</dbReference>
<comment type="caution">
    <text evidence="7">The sequence shown here is derived from an EMBL/GenBank/DDBJ whole genome shotgun (WGS) entry which is preliminary data.</text>
</comment>
<organism evidence="7 8">
    <name type="scientific">Aspergillus terreus</name>
    <dbReference type="NCBI Taxonomy" id="33178"/>
    <lineage>
        <taxon>Eukaryota</taxon>
        <taxon>Fungi</taxon>
        <taxon>Dikarya</taxon>
        <taxon>Ascomycota</taxon>
        <taxon>Pezizomycotina</taxon>
        <taxon>Eurotiomycetes</taxon>
        <taxon>Eurotiomycetidae</taxon>
        <taxon>Eurotiales</taxon>
        <taxon>Aspergillaceae</taxon>
        <taxon>Aspergillus</taxon>
        <taxon>Aspergillus subgen. Circumdati</taxon>
    </lineage>
</organism>
<evidence type="ECO:0000256" key="1">
    <source>
        <dbReference type="ARBA" id="ARBA00007870"/>
    </source>
</evidence>
<evidence type="ECO:0000256" key="4">
    <source>
        <dbReference type="RuleBase" id="RU362068"/>
    </source>
</evidence>
<dbReference type="InterPro" id="IPR003710">
    <property type="entry name" value="ApbA"/>
</dbReference>
<name>A0A5M3YYC7_ASPTE</name>
<evidence type="ECO:0000313" key="7">
    <source>
        <dbReference type="EMBL" id="GFF17416.1"/>
    </source>
</evidence>
<comment type="similarity">
    <text evidence="1 4">Belongs to the ketopantoate reductase family.</text>
</comment>
<gene>
    <name evidence="7" type="ORF">ATEIFO6365_0006076400</name>
</gene>
<dbReference type="PANTHER" id="PTHR21708">
    <property type="entry name" value="PROBABLE 2-DEHYDROPANTOATE 2-REDUCTASE"/>
    <property type="match status" value="1"/>
</dbReference>
<protein>
    <recommendedName>
        <fullName evidence="4">2-dehydropantoate 2-reductase</fullName>
        <ecNumber evidence="4">1.1.1.169</ecNumber>
    </recommendedName>
    <alternativeName>
        <fullName evidence="4">Ketopantoate reductase</fullName>
    </alternativeName>
</protein>
<evidence type="ECO:0000313" key="8">
    <source>
        <dbReference type="Proteomes" id="UP000452235"/>
    </source>
</evidence>
<dbReference type="VEuPathDB" id="FungiDB:ATEG_03538"/>
<dbReference type="NCBIfam" id="TIGR00745">
    <property type="entry name" value="apbA_panE"/>
    <property type="match status" value="1"/>
</dbReference>
<accession>A0A5M3YYC7</accession>
<comment type="catalytic activity">
    <reaction evidence="4">
        <text>(R)-pantoate + NADP(+) = 2-dehydropantoate + NADPH + H(+)</text>
        <dbReference type="Rhea" id="RHEA:16233"/>
        <dbReference type="ChEBI" id="CHEBI:11561"/>
        <dbReference type="ChEBI" id="CHEBI:15378"/>
        <dbReference type="ChEBI" id="CHEBI:15980"/>
        <dbReference type="ChEBI" id="CHEBI:57783"/>
        <dbReference type="ChEBI" id="CHEBI:58349"/>
        <dbReference type="EC" id="1.1.1.169"/>
    </reaction>
</comment>
<evidence type="ECO:0000256" key="3">
    <source>
        <dbReference type="ARBA" id="ARBA00023002"/>
    </source>
</evidence>
<evidence type="ECO:0000259" key="5">
    <source>
        <dbReference type="Pfam" id="PF02558"/>
    </source>
</evidence>
<dbReference type="OrthoDB" id="3609at2759"/>
<evidence type="ECO:0000259" key="6">
    <source>
        <dbReference type="Pfam" id="PF08546"/>
    </source>
</evidence>
<dbReference type="Pfam" id="PF02558">
    <property type="entry name" value="ApbA"/>
    <property type="match status" value="1"/>
</dbReference>
<feature type="domain" description="Ketopantoate reductase C-terminal" evidence="6">
    <location>
        <begin position="197"/>
        <end position="315"/>
    </location>
</feature>
<keyword evidence="2 4" id="KW-0521">NADP</keyword>
<sequence>MAKSRVLLVGAGGIGTVAALNLEHGGLAAVSCVLRSNFEVVNEKGFTIDSCDHGQLENWKPTAVLKSIPTADSSSPFDYIVCCTKNIADVSPSLVDIISPAVTDKHTVIVLIQNGLNIERPILARYPDNIVLSGVSRADAHEIKPGHIQQKQPDVLNIGAFPHPTRPADNLKRAAEDFVRVYSASGRTKCKHEPNVGLDRWTKLVYNACLNPICTLTGLDTGSLQLHEHSMETLVRPAMREVVSVASAAGYSLPSDIIERTLAGNPIEQRIAPSMLVDLRKGNLIEHENILGEVVREARALGVDTPVLTMLYNLCCSVQYRLKLARGITS</sequence>
<dbReference type="Gene3D" id="3.40.50.720">
    <property type="entry name" value="NAD(P)-binding Rossmann-like Domain"/>
    <property type="match status" value="1"/>
</dbReference>
<dbReference type="Proteomes" id="UP000452235">
    <property type="component" value="Unassembled WGS sequence"/>
</dbReference>
<dbReference type="InterPro" id="IPR013328">
    <property type="entry name" value="6PGD_dom2"/>
</dbReference>
<proteinExistence type="inferred from homology"/>
<dbReference type="Gene3D" id="1.10.1040.10">
    <property type="entry name" value="N-(1-d-carboxylethyl)-l-norvaline Dehydrogenase, domain 2"/>
    <property type="match status" value="1"/>
</dbReference>
<dbReference type="Pfam" id="PF08546">
    <property type="entry name" value="ApbA_C"/>
    <property type="match status" value="1"/>
</dbReference>
<dbReference type="InterPro" id="IPR051402">
    <property type="entry name" value="KPR-Related"/>
</dbReference>
<dbReference type="AlphaFoldDB" id="A0A5M3YYC7"/>
<dbReference type="GO" id="GO:0015940">
    <property type="term" value="P:pantothenate biosynthetic process"/>
    <property type="evidence" value="ECO:0007669"/>
    <property type="project" value="InterPro"/>
</dbReference>
<evidence type="ECO:0000256" key="2">
    <source>
        <dbReference type="ARBA" id="ARBA00022857"/>
    </source>
</evidence>
<dbReference type="EMBL" id="BLJY01000006">
    <property type="protein sequence ID" value="GFF17416.1"/>
    <property type="molecule type" value="Genomic_DNA"/>
</dbReference>
<dbReference type="InterPro" id="IPR036291">
    <property type="entry name" value="NAD(P)-bd_dom_sf"/>
</dbReference>
<dbReference type="FunFam" id="1.10.1040.10:FF:000017">
    <property type="entry name" value="2-dehydropantoate 2-reductase"/>
    <property type="match status" value="1"/>
</dbReference>
<dbReference type="PANTHER" id="PTHR21708:SF30">
    <property type="entry name" value="2-DEHYDROPANTOATE 2-REDUCTASE-RELATED"/>
    <property type="match status" value="1"/>
</dbReference>
<dbReference type="SUPFAM" id="SSF48179">
    <property type="entry name" value="6-phosphogluconate dehydrogenase C-terminal domain-like"/>
    <property type="match status" value="1"/>
</dbReference>
<dbReference type="SUPFAM" id="SSF51735">
    <property type="entry name" value="NAD(P)-binding Rossmann-fold domains"/>
    <property type="match status" value="1"/>
</dbReference>
<reference evidence="7 8" key="1">
    <citation type="submission" date="2020-01" db="EMBL/GenBank/DDBJ databases">
        <title>Aspergillus terreus IFO 6365 whole genome shotgun sequence.</title>
        <authorList>
            <person name="Kanamasa S."/>
            <person name="Takahashi H."/>
        </authorList>
    </citation>
    <scope>NUCLEOTIDE SEQUENCE [LARGE SCALE GENOMIC DNA]</scope>
    <source>
        <strain evidence="7 8">IFO 6365</strain>
    </source>
</reference>
<dbReference type="InterPro" id="IPR013752">
    <property type="entry name" value="KPA_reductase"/>
</dbReference>
<keyword evidence="8" id="KW-1185">Reference proteome</keyword>
<dbReference type="InterPro" id="IPR008927">
    <property type="entry name" value="6-PGluconate_DH-like_C_sf"/>
</dbReference>
<comment type="function">
    <text evidence="4">Catalyzes the NADPH-dependent reduction of ketopantoate into pantoic acid.</text>
</comment>
<feature type="domain" description="Ketopantoate reductase N-terminal" evidence="5">
    <location>
        <begin position="6"/>
        <end position="162"/>
    </location>
</feature>